<dbReference type="Proteomes" id="UP000289856">
    <property type="component" value="Chromosome"/>
</dbReference>
<dbReference type="InterPro" id="IPR012310">
    <property type="entry name" value="DNA_ligase_ATP-dep_cent"/>
</dbReference>
<dbReference type="Pfam" id="PF04679">
    <property type="entry name" value="DNA_ligase_A_C"/>
    <property type="match status" value="1"/>
</dbReference>
<dbReference type="Gene3D" id="2.40.50.140">
    <property type="entry name" value="Nucleic acid-binding proteins"/>
    <property type="match status" value="1"/>
</dbReference>
<dbReference type="GO" id="GO:0006297">
    <property type="term" value="P:nucleotide-excision repair, DNA gap filling"/>
    <property type="evidence" value="ECO:0007669"/>
    <property type="project" value="TreeGrafter"/>
</dbReference>
<reference evidence="5 6" key="1">
    <citation type="submission" date="2019-01" db="EMBL/GenBank/DDBJ databases">
        <title>Complete genome sequence of Cohnella hallensis HS21 isolated from Korean fir (Abies koreana) rhizospheric soil.</title>
        <authorList>
            <person name="Jiang L."/>
            <person name="Kang S.W."/>
            <person name="Kim S."/>
            <person name="Jung J."/>
            <person name="Kim C.Y."/>
            <person name="Kim D.H."/>
            <person name="Kim S.W."/>
            <person name="Lee J."/>
        </authorList>
    </citation>
    <scope>NUCLEOTIDE SEQUENCE [LARGE SCALE GENOMIC DNA]</scope>
    <source>
        <strain evidence="5 6">HS21</strain>
    </source>
</reference>
<protein>
    <recommendedName>
        <fullName evidence="1">DNA ligase (ATP)</fullName>
        <ecNumber evidence="1">6.5.1.1</ecNumber>
    </recommendedName>
</protein>
<dbReference type="RefSeq" id="WP_130605883.1">
    <property type="nucleotide sequence ID" value="NZ_AP019400.1"/>
</dbReference>
<keyword evidence="2 5" id="KW-0436">Ligase</keyword>
<dbReference type="InterPro" id="IPR016059">
    <property type="entry name" value="DNA_ligase_ATP-dep_CS"/>
</dbReference>
<dbReference type="GO" id="GO:0006310">
    <property type="term" value="P:DNA recombination"/>
    <property type="evidence" value="ECO:0007669"/>
    <property type="project" value="InterPro"/>
</dbReference>
<evidence type="ECO:0000313" key="5">
    <source>
        <dbReference type="EMBL" id="BBI31816.1"/>
    </source>
</evidence>
<dbReference type="GO" id="GO:0003677">
    <property type="term" value="F:DNA binding"/>
    <property type="evidence" value="ECO:0007669"/>
    <property type="project" value="InterPro"/>
</dbReference>
<comment type="catalytic activity">
    <reaction evidence="3">
        <text>ATP + (deoxyribonucleotide)n-3'-hydroxyl + 5'-phospho-(deoxyribonucleotide)m = (deoxyribonucleotide)n+m + AMP + diphosphate.</text>
        <dbReference type="EC" id="6.5.1.1"/>
    </reaction>
</comment>
<dbReference type="GO" id="GO:0003910">
    <property type="term" value="F:DNA ligase (ATP) activity"/>
    <property type="evidence" value="ECO:0007669"/>
    <property type="project" value="UniProtKB-EC"/>
</dbReference>
<organism evidence="5 6">
    <name type="scientific">Cohnella abietis</name>
    <dbReference type="NCBI Taxonomy" id="2507935"/>
    <lineage>
        <taxon>Bacteria</taxon>
        <taxon>Bacillati</taxon>
        <taxon>Bacillota</taxon>
        <taxon>Bacilli</taxon>
        <taxon>Bacillales</taxon>
        <taxon>Paenibacillaceae</taxon>
        <taxon>Cohnella</taxon>
    </lineage>
</organism>
<dbReference type="PANTHER" id="PTHR45997:SF1">
    <property type="entry name" value="DNA LIGASE 4"/>
    <property type="match status" value="1"/>
</dbReference>
<proteinExistence type="predicted"/>
<dbReference type="PROSITE" id="PS00697">
    <property type="entry name" value="DNA_LIGASE_A1"/>
    <property type="match status" value="1"/>
</dbReference>
<dbReference type="InterPro" id="IPR012340">
    <property type="entry name" value="NA-bd_OB-fold"/>
</dbReference>
<dbReference type="AlphaFoldDB" id="A0A3T1D147"/>
<evidence type="ECO:0000256" key="3">
    <source>
        <dbReference type="ARBA" id="ARBA00034003"/>
    </source>
</evidence>
<dbReference type="Pfam" id="PF01068">
    <property type="entry name" value="DNA_ligase_A_M"/>
    <property type="match status" value="1"/>
</dbReference>
<dbReference type="InterPro" id="IPR029710">
    <property type="entry name" value="LIG4"/>
</dbReference>
<evidence type="ECO:0000313" key="6">
    <source>
        <dbReference type="Proteomes" id="UP000289856"/>
    </source>
</evidence>
<feature type="domain" description="ATP-dependent DNA ligase family profile" evidence="4">
    <location>
        <begin position="105"/>
        <end position="242"/>
    </location>
</feature>
<gene>
    <name evidence="5" type="ORF">KCTCHS21_12150</name>
</gene>
<dbReference type="EMBL" id="AP019400">
    <property type="protein sequence ID" value="BBI31816.1"/>
    <property type="molecule type" value="Genomic_DNA"/>
</dbReference>
<keyword evidence="6" id="KW-1185">Reference proteome</keyword>
<evidence type="ECO:0000256" key="2">
    <source>
        <dbReference type="ARBA" id="ARBA00022598"/>
    </source>
</evidence>
<accession>A0A3T1D147</accession>
<name>A0A3T1D147_9BACL</name>
<dbReference type="OrthoDB" id="9802472at2"/>
<evidence type="ECO:0000259" key="4">
    <source>
        <dbReference type="PROSITE" id="PS50160"/>
    </source>
</evidence>
<evidence type="ECO:0000256" key="1">
    <source>
        <dbReference type="ARBA" id="ARBA00012727"/>
    </source>
</evidence>
<dbReference type="SUPFAM" id="SSF56091">
    <property type="entry name" value="DNA ligase/mRNA capping enzyme, catalytic domain"/>
    <property type="match status" value="1"/>
</dbReference>
<sequence>MEWLPLAPFEPISATQIPTGEQWIAQIKWDGVRMLTYFDGQEVRLFNRRLNERTMQYPELSQPSTFCRSSSFIIDGELIAFDENKPSFHEIMKRDSLRRLDHIERAVKRTPVVYMIFDVLYIEGKSVMDKPLLERQALLNEYIIPHDNIQVVQNFSDASQLLKVMKAHQMEGIVCKNTESTYSVAGKDKRWQKIKIFYDLHAIVGGITLNHDTVNSMLLGLYNATGEFVYIGHSGPGKLAGMELQNLTNQAKAAIIPEMPFMNKPERYKDVLWVNPQIIVKIQYMEWTTHGTMRHPTVQAIVTAVHLEDCTFKQLD</sequence>
<dbReference type="GO" id="GO:0006303">
    <property type="term" value="P:double-strand break repair via nonhomologous end joining"/>
    <property type="evidence" value="ECO:0007669"/>
    <property type="project" value="TreeGrafter"/>
</dbReference>
<dbReference type="EC" id="6.5.1.1" evidence="1"/>
<dbReference type="PANTHER" id="PTHR45997">
    <property type="entry name" value="DNA LIGASE 4"/>
    <property type="match status" value="1"/>
</dbReference>
<dbReference type="Gene3D" id="3.30.470.30">
    <property type="entry name" value="DNA ligase/mRNA capping enzyme"/>
    <property type="match status" value="1"/>
</dbReference>
<dbReference type="CDD" id="cd07906">
    <property type="entry name" value="Adenylation_DNA_ligase_LigD_LigC"/>
    <property type="match status" value="1"/>
</dbReference>
<dbReference type="KEGG" id="cohn:KCTCHS21_12150"/>
<dbReference type="InterPro" id="IPR012309">
    <property type="entry name" value="DNA_ligase_ATP-dep_C"/>
</dbReference>
<dbReference type="PROSITE" id="PS50160">
    <property type="entry name" value="DNA_LIGASE_A3"/>
    <property type="match status" value="1"/>
</dbReference>
<dbReference type="SUPFAM" id="SSF50249">
    <property type="entry name" value="Nucleic acid-binding proteins"/>
    <property type="match status" value="1"/>
</dbReference>
<dbReference type="GO" id="GO:0005524">
    <property type="term" value="F:ATP binding"/>
    <property type="evidence" value="ECO:0007669"/>
    <property type="project" value="InterPro"/>
</dbReference>